<dbReference type="EMBL" id="JANKJG010000009">
    <property type="protein sequence ID" value="MCR8827376.1"/>
    <property type="molecule type" value="Genomic_DNA"/>
</dbReference>
<sequence>MNPNEAPFRAKFWPTPQLVSQYPEMADEKISKRPSFGVAFQGGGNRAAPATLGQIRALHDLGWIGDVRYMSAISGGSWTAIPYTYLKTGPTVTASVEAEARFLGQSYSPQEVARYLPALARDPEGNVARMLFPDTSMLAAISDGAVRNRMIRAWLRGRFDEAFSEVLEEIYLAPFGLGRSDPAQPDSLFTWREDDLDHIRQSGRDLEGIKVHIVERDRPYLIVGGVLLTRRTNIRAQHKFRSEMTPLYSGVPRALLGDKTKRLVGGGFVESHGYDHPTRTVIRDAGKTELILVSPQFGNKTDPARLNFSLANVAAVSGAAPVETIVTKPPSAVVLSNFGFPEHFVPIDQKQVPFAKAFARPGEFYQKEWSHGDGGHEDNMGLAPLLARQVENIIVFANSLAPLDKDSIKKCSNLTDTLTQLSALDERDQDHCITKMIGDDIASFFLETPAHGHNKSLRLRETQAAHGNDDLRPLRDLVTVAKDLEDDRLSCKRYDYHPSTAMVGVPYSPTICIAYLGFEPEWIDAVVQAGEAAGEDAKKSIMRTLEVDANGDPGRTSGLGSNGFPHIGTFFDQGLWFINTARARLFALSNLTSWTLKERHAATIREAFSENGLHLR</sequence>
<dbReference type="Gene3D" id="3.40.1090.10">
    <property type="entry name" value="Cytosolic phospholipase A2 catalytic domain"/>
    <property type="match status" value="1"/>
</dbReference>
<reference evidence="1" key="1">
    <citation type="submission" date="2022-07" db="EMBL/GenBank/DDBJ databases">
        <title>Pseudosulfitobacter sp. strain AP-MA-4, whole genome sequence.</title>
        <authorList>
            <person name="Jiang Y."/>
        </authorList>
    </citation>
    <scope>NUCLEOTIDE SEQUENCE</scope>
    <source>
        <strain evidence="1">AP-MA-4</strain>
    </source>
</reference>
<keyword evidence="2" id="KW-1185">Reference proteome</keyword>
<name>A0ABT1Z2N9_9RHOB</name>
<dbReference type="InterPro" id="IPR016035">
    <property type="entry name" value="Acyl_Trfase/lysoPLipase"/>
</dbReference>
<dbReference type="PANTHER" id="PTHR10728:SF40">
    <property type="entry name" value="PATATIN FAMILY PROTEIN"/>
    <property type="match status" value="1"/>
</dbReference>
<evidence type="ECO:0008006" key="3">
    <source>
        <dbReference type="Google" id="ProtNLM"/>
    </source>
</evidence>
<accession>A0ABT1Z2N9</accession>
<organism evidence="1 2">
    <name type="scientific">Pseudosulfitobacter koreensis</name>
    <dbReference type="NCBI Taxonomy" id="2968472"/>
    <lineage>
        <taxon>Bacteria</taxon>
        <taxon>Pseudomonadati</taxon>
        <taxon>Pseudomonadota</taxon>
        <taxon>Alphaproteobacteria</taxon>
        <taxon>Rhodobacterales</taxon>
        <taxon>Roseobacteraceae</taxon>
        <taxon>Pseudosulfitobacter</taxon>
    </lineage>
</organism>
<evidence type="ECO:0000313" key="2">
    <source>
        <dbReference type="Proteomes" id="UP001165396"/>
    </source>
</evidence>
<protein>
    <recommendedName>
        <fullName evidence="3">Patatin-like phospholipase</fullName>
    </recommendedName>
</protein>
<dbReference type="RefSeq" id="WP_258295147.1">
    <property type="nucleotide sequence ID" value="NZ_JANKJG010000009.1"/>
</dbReference>
<dbReference type="SUPFAM" id="SSF52151">
    <property type="entry name" value="FabD/lysophospholipase-like"/>
    <property type="match status" value="1"/>
</dbReference>
<dbReference type="Proteomes" id="UP001165396">
    <property type="component" value="Unassembled WGS sequence"/>
</dbReference>
<dbReference type="PANTHER" id="PTHR10728">
    <property type="entry name" value="CYTOSOLIC PHOSPHOLIPASE A2"/>
    <property type="match status" value="1"/>
</dbReference>
<comment type="caution">
    <text evidence="1">The sequence shown here is derived from an EMBL/GenBank/DDBJ whole genome shotgun (WGS) entry which is preliminary data.</text>
</comment>
<gene>
    <name evidence="1" type="ORF">NTA49_12595</name>
</gene>
<proteinExistence type="predicted"/>
<evidence type="ECO:0000313" key="1">
    <source>
        <dbReference type="EMBL" id="MCR8827376.1"/>
    </source>
</evidence>